<dbReference type="InterPro" id="IPR023163">
    <property type="entry name" value="SMc04008-like_domain"/>
</dbReference>
<dbReference type="GO" id="GO:0032259">
    <property type="term" value="P:methylation"/>
    <property type="evidence" value="ECO:0007669"/>
    <property type="project" value="UniProtKB-UniRule"/>
</dbReference>
<dbReference type="Gene3D" id="1.10.3340.10">
    <property type="entry name" value="SMc04008-like"/>
    <property type="match status" value="1"/>
</dbReference>
<evidence type="ECO:0000256" key="1">
    <source>
        <dbReference type="ARBA" id="ARBA00004496"/>
    </source>
</evidence>
<dbReference type="Pfam" id="PF01170">
    <property type="entry name" value="UPF0020"/>
    <property type="match status" value="1"/>
</dbReference>
<dbReference type="GO" id="GO:0008033">
    <property type="term" value="P:tRNA processing"/>
    <property type="evidence" value="ECO:0007669"/>
    <property type="project" value="UniProtKB-UniRule"/>
</dbReference>
<dbReference type="InterPro" id="IPR038987">
    <property type="entry name" value="MoeA-like"/>
</dbReference>
<dbReference type="GO" id="GO:0160102">
    <property type="term" value="F:tRNA (guanine(10)-N2)-methyltransferase activity"/>
    <property type="evidence" value="ECO:0007669"/>
    <property type="project" value="InterPro"/>
</dbReference>
<dbReference type="InterPro" id="IPR036425">
    <property type="entry name" value="MoaB/Mog-like_dom_sf"/>
</dbReference>
<dbReference type="Pfam" id="PF03454">
    <property type="entry name" value="MoeA_C"/>
    <property type="match status" value="1"/>
</dbReference>
<dbReference type="PROSITE" id="PS01078">
    <property type="entry name" value="MOCF_BIOSYNTHESIS_1"/>
    <property type="match status" value="1"/>
</dbReference>
<keyword evidence="7" id="KW-0694">RNA-binding</keyword>
<gene>
    <name evidence="10" type="primary">TRMT11</name>
    <name evidence="10" type="ORF">FOZ61_001612</name>
</gene>
<dbReference type="GO" id="GO:0043527">
    <property type="term" value="C:tRNA methyltransferase complex"/>
    <property type="evidence" value="ECO:0007669"/>
    <property type="project" value="UniProtKB-ARBA"/>
</dbReference>
<dbReference type="EMBL" id="JABAHT010000140">
    <property type="protein sequence ID" value="KAF4663507.1"/>
    <property type="molecule type" value="Genomic_DNA"/>
</dbReference>
<dbReference type="SUPFAM" id="SSF53218">
    <property type="entry name" value="Molybdenum cofactor biosynthesis proteins"/>
    <property type="match status" value="2"/>
</dbReference>
<dbReference type="PROSITE" id="PS01079">
    <property type="entry name" value="MOCF_BIOSYNTHESIS_2"/>
    <property type="match status" value="1"/>
</dbReference>
<dbReference type="GO" id="GO:0000049">
    <property type="term" value="F:tRNA binding"/>
    <property type="evidence" value="ECO:0007669"/>
    <property type="project" value="UniProtKB-UniRule"/>
</dbReference>
<dbReference type="InterPro" id="IPR036688">
    <property type="entry name" value="MoeA_C_domain_IV_sf"/>
</dbReference>
<comment type="subcellular location">
    <subcellularLocation>
        <location evidence="1">Cytoplasm</location>
    </subcellularLocation>
</comment>
<dbReference type="Pfam" id="PF00994">
    <property type="entry name" value="MoCF_biosynth"/>
    <property type="match status" value="2"/>
</dbReference>
<keyword evidence="5 7" id="KW-0820">tRNA-binding</keyword>
<evidence type="ECO:0000259" key="9">
    <source>
        <dbReference type="SMART" id="SM00852"/>
    </source>
</evidence>
<dbReference type="InterPro" id="IPR029063">
    <property type="entry name" value="SAM-dependent_MTases_sf"/>
</dbReference>
<dbReference type="Proteomes" id="UP000570595">
    <property type="component" value="Unassembled WGS sequence"/>
</dbReference>
<dbReference type="InterPro" id="IPR002052">
    <property type="entry name" value="DNA_methylase_N6_adenine_CS"/>
</dbReference>
<feature type="domain" description="MoaB/Mog" evidence="9">
    <location>
        <begin position="607"/>
        <end position="754"/>
    </location>
</feature>
<dbReference type="Gene3D" id="2.170.190.11">
    <property type="entry name" value="Molybdopterin biosynthesis moea protein, domain 3"/>
    <property type="match status" value="1"/>
</dbReference>
<evidence type="ECO:0000256" key="8">
    <source>
        <dbReference type="SAM" id="MobiDB-lite"/>
    </source>
</evidence>
<dbReference type="InterPro" id="IPR036810">
    <property type="entry name" value="SMc04008-like_sf"/>
</dbReference>
<dbReference type="SUPFAM" id="SSF63867">
    <property type="entry name" value="MoeA C-terminal domain-like"/>
    <property type="match status" value="1"/>
</dbReference>
<dbReference type="Gene3D" id="2.40.340.10">
    <property type="entry name" value="MoeA, C-terminal, domain IV"/>
    <property type="match status" value="1"/>
</dbReference>
<protein>
    <submittedName>
        <fullName evidence="10">tRNA methyltransferase 11</fullName>
    </submittedName>
</protein>
<dbReference type="UniPathway" id="UPA00344"/>
<feature type="domain" description="MoaB/Mog" evidence="9">
    <location>
        <begin position="252"/>
        <end position="385"/>
    </location>
</feature>
<dbReference type="NCBIfam" id="TIGR00177">
    <property type="entry name" value="molyb_syn"/>
    <property type="match status" value="1"/>
</dbReference>
<dbReference type="PANTHER" id="PTHR10192:SF5">
    <property type="entry name" value="GEPHYRIN"/>
    <property type="match status" value="1"/>
</dbReference>
<comment type="similarity">
    <text evidence="3">In the N-terminal section; belongs to the MoaB/Mog family.</text>
</comment>
<evidence type="ECO:0000256" key="5">
    <source>
        <dbReference type="ARBA" id="ARBA00022555"/>
    </source>
</evidence>
<dbReference type="PANTHER" id="PTHR10192">
    <property type="entry name" value="MOLYBDOPTERIN BIOSYNTHESIS PROTEIN"/>
    <property type="match status" value="1"/>
</dbReference>
<keyword evidence="7 10" id="KW-0489">Methyltransferase</keyword>
<feature type="region of interest" description="Disordered" evidence="8">
    <location>
        <begin position="1192"/>
        <end position="1218"/>
    </location>
</feature>
<dbReference type="SUPFAM" id="SSF63882">
    <property type="entry name" value="MoeA N-terminal region -like"/>
    <property type="match status" value="1"/>
</dbReference>
<dbReference type="PROSITE" id="PS51627">
    <property type="entry name" value="SAM_MT_TRM11"/>
    <property type="match status" value="1"/>
</dbReference>
<dbReference type="Gene3D" id="3.40.980.10">
    <property type="entry name" value="MoaB/Mog-like domain"/>
    <property type="match status" value="2"/>
</dbReference>
<dbReference type="Gene3D" id="3.90.105.10">
    <property type="entry name" value="Molybdopterin biosynthesis moea protein, domain 2"/>
    <property type="match status" value="1"/>
</dbReference>
<evidence type="ECO:0000313" key="10">
    <source>
        <dbReference type="EMBL" id="KAF4663507.1"/>
    </source>
</evidence>
<dbReference type="SUPFAM" id="SSF158757">
    <property type="entry name" value="SMc04008-like"/>
    <property type="match status" value="1"/>
</dbReference>
<sequence length="1303" mass="142664">MSYDTQRFMIKKLPFFRSWLSPARVLGLHHMSTAAHFPSLAAPEAARSSLVPPKEHPMLSVEECKEKIRQVLLDYQATFRARKSTLEPEQLPVPDVLGRVLPADVHAKDPFPQWPTSIMDGFLVWPVTESHSSVKSRNGIPYRELRVVSNVTAGHGLASVSEHDKAAYVTTGTLVATTDLAVIKIEDCEISGDIVRVPVVGVVAGLNLRSVGSDIEKGECIASSGAKLTPALLALLKGISAVVDVMPVVKVAVVSSGDELINEEAADTNGPMLHALLVERFGTAVEIHRVPPLVDDYDQTRQALLDLAASTDIVITTGAVSKGSKDFIKRALEEEGEVLFGEVCLKPGKPTTFATVHGTPFFALPGNPASAYVTFFVFVEPFLKALLHNHEMRGPEEVHVTLAEDMRQTDPVRPEFVRAIVAATLDGRLVARGVTGGCYQRSSRLLSCVGVNALVRLPAGAGTVPKGARMPCLLTDRVEPIGEGDDIIMDDVEAEALVFRRLVAWLQERTDVQNIDLMNLAGFCRNCLSKWYAEGRGVELDAAKERVYGMPYNEWKARYQTPASEEAKTRFAEVHTAKARTACGHSTGPSIHHHTSPPSASTAIALGVVTCSDRASQGVYNDEAGPLVARLCGKPDASVVVVPDDVSSIQKAVVDLRDRHGCRLVITTGGTGFSKRDVTPEAVLPMLGKRATGIEHMLLRYGQERSKSGLFTYLSRPVAGVLEGSPACVVVTLPGSPRAVEEILGCEQIDCFSSSPMSSSSGVVEAVESWPVYLVWFIHHNSYYNLRFHELEALADLCGNVSKESLYAVEEDMKATPTHPPTALVESPWVYVRLPNDEVAEAIAERAVLVKAILSVWGTGKTIPETIEDVNKHMPREKRRQIITDELSFKYKLFAFGRKFTSRERQELMDSFGCLWDGDEKVDIENAKTVLWLISEYEHTSGPGGAGNKKASKVKRHFCAREVAAGRYEDKQEPYFARYELTCRPVLGPTSLDNELAFIMANLAKIERGKIVYDCFVGTGGLALTASHFGAFVMGSDIDIRVLRGHRVAYANEGKSPLLDAVPGDSGPKDISIFRNFLCYGLARPEIIHADMAAPFWRKDAKADGFVDVILTDPPYGIRAGTKRVGAKTEHVIADRTTYVPQKVRYETNEVMDDLLQRAVDILVDNGMLVYLLPIELSQLFTPEELDVMEKSQEMAGDNPAEKTRKRKRKQEAAARGKVAASTRVILRDETVMMSRAGQGPKGEASSEADAQCVQYRDVYAPETARDLPFLTESNYLRLLPPCPKELEVVSVSLQILSAGLGR</sequence>
<evidence type="ECO:0000256" key="6">
    <source>
        <dbReference type="ARBA" id="ARBA00023150"/>
    </source>
</evidence>
<evidence type="ECO:0000256" key="7">
    <source>
        <dbReference type="PROSITE-ProRule" id="PRU00959"/>
    </source>
</evidence>
<evidence type="ECO:0000256" key="3">
    <source>
        <dbReference type="ARBA" id="ARBA00007589"/>
    </source>
</evidence>
<dbReference type="OrthoDB" id="296065at2759"/>
<dbReference type="GO" id="GO:0005829">
    <property type="term" value="C:cytosol"/>
    <property type="evidence" value="ECO:0007669"/>
    <property type="project" value="TreeGrafter"/>
</dbReference>
<dbReference type="Pfam" id="PF25904">
    <property type="entry name" value="Tmrp11_N"/>
    <property type="match status" value="1"/>
</dbReference>
<dbReference type="SUPFAM" id="SSF53335">
    <property type="entry name" value="S-adenosyl-L-methionine-dependent methyltransferases"/>
    <property type="match status" value="1"/>
</dbReference>
<dbReference type="InterPro" id="IPR008284">
    <property type="entry name" value="MoCF_biosynth_CS"/>
</dbReference>
<proteinExistence type="inferred from homology"/>
<comment type="pathway">
    <text evidence="2">Cofactor biosynthesis; molybdopterin biosynthesis.</text>
</comment>
<dbReference type="PROSITE" id="PS00092">
    <property type="entry name" value="N6_MTASE"/>
    <property type="match status" value="1"/>
</dbReference>
<dbReference type="InterPro" id="IPR036135">
    <property type="entry name" value="MoeA_linker/N_sf"/>
</dbReference>
<evidence type="ECO:0000313" key="11">
    <source>
        <dbReference type="Proteomes" id="UP000570595"/>
    </source>
</evidence>
<comment type="similarity">
    <text evidence="4">In the C-terminal section; belongs to the MoeA family.</text>
</comment>
<dbReference type="InterPro" id="IPR005111">
    <property type="entry name" value="MoeA_C_domain_IV"/>
</dbReference>
<dbReference type="CDD" id="cd00887">
    <property type="entry name" value="MoeA"/>
    <property type="match status" value="1"/>
</dbReference>
<dbReference type="SMART" id="SM00852">
    <property type="entry name" value="MoCF_biosynth"/>
    <property type="match status" value="2"/>
</dbReference>
<dbReference type="InterPro" id="IPR059073">
    <property type="entry name" value="TRMT11_N"/>
</dbReference>
<dbReference type="InterPro" id="IPR001453">
    <property type="entry name" value="MoaB/Mog_dom"/>
</dbReference>
<keyword evidence="7" id="KW-0949">S-adenosyl-L-methionine</keyword>
<keyword evidence="6" id="KW-0501">Molybdenum cofactor biosynthesis</keyword>
<accession>A0A7J6LW79</accession>
<reference evidence="10 11" key="1">
    <citation type="submission" date="2020-04" db="EMBL/GenBank/DDBJ databases">
        <title>Perkinsus olseni comparative genomics.</title>
        <authorList>
            <person name="Bogema D.R."/>
        </authorList>
    </citation>
    <scope>NUCLEOTIDE SEQUENCE [LARGE SCALE GENOMIC DNA]</scope>
    <source>
        <strain evidence="10">ATCC PRA-179</strain>
    </source>
</reference>
<name>A0A7J6LW79_PEROL</name>
<dbReference type="GO" id="GO:0006777">
    <property type="term" value="P:Mo-molybdopterin cofactor biosynthetic process"/>
    <property type="evidence" value="ECO:0007669"/>
    <property type="project" value="UniProtKB-KW"/>
</dbReference>
<comment type="similarity">
    <text evidence="7">Belongs to the class I-like SAM-binding methyltransferase superfamily. TRM11 methyltransferase family.</text>
</comment>
<evidence type="ECO:0000256" key="4">
    <source>
        <dbReference type="ARBA" id="ARBA00008339"/>
    </source>
</evidence>
<evidence type="ECO:0000256" key="2">
    <source>
        <dbReference type="ARBA" id="ARBA00005046"/>
    </source>
</evidence>
<dbReference type="InterPro" id="IPR000241">
    <property type="entry name" value="RlmKL-like_Mtase"/>
</dbReference>
<organism evidence="10 11">
    <name type="scientific">Perkinsus olseni</name>
    <name type="common">Perkinsus atlanticus</name>
    <dbReference type="NCBI Taxonomy" id="32597"/>
    <lineage>
        <taxon>Eukaryota</taxon>
        <taxon>Sar</taxon>
        <taxon>Alveolata</taxon>
        <taxon>Perkinsozoa</taxon>
        <taxon>Perkinsea</taxon>
        <taxon>Perkinsida</taxon>
        <taxon>Perkinsidae</taxon>
        <taxon>Perkinsus</taxon>
    </lineage>
</organism>
<dbReference type="Pfam" id="PF06844">
    <property type="entry name" value="DUF1244"/>
    <property type="match status" value="1"/>
</dbReference>
<dbReference type="GO" id="GO:0061599">
    <property type="term" value="F:molybdopterin molybdotransferase activity"/>
    <property type="evidence" value="ECO:0007669"/>
    <property type="project" value="TreeGrafter"/>
</dbReference>
<dbReference type="Gene3D" id="3.40.50.150">
    <property type="entry name" value="Vaccinia Virus protein VP39"/>
    <property type="match status" value="1"/>
</dbReference>
<keyword evidence="7 10" id="KW-0808">Transferase</keyword>
<comment type="caution">
    <text evidence="10">The sequence shown here is derived from an EMBL/GenBank/DDBJ whole genome shotgun (WGS) entry which is preliminary data.</text>
</comment>
<dbReference type="Pfam" id="PF03453">
    <property type="entry name" value="MoeA_N"/>
    <property type="match status" value="1"/>
</dbReference>
<keyword evidence="7" id="KW-0819">tRNA processing</keyword>
<dbReference type="InterPro" id="IPR005110">
    <property type="entry name" value="MoeA_linker/N"/>
</dbReference>
<dbReference type="InterPro" id="IPR016691">
    <property type="entry name" value="TRMT11"/>
</dbReference>